<evidence type="ECO:0000313" key="2">
    <source>
        <dbReference type="EMBL" id="VAW03388.1"/>
    </source>
</evidence>
<proteinExistence type="predicted"/>
<keyword evidence="1" id="KW-0812">Transmembrane</keyword>
<evidence type="ECO:0000256" key="1">
    <source>
        <dbReference type="SAM" id="Phobius"/>
    </source>
</evidence>
<dbReference type="AlphaFoldDB" id="A0A3B0SDU5"/>
<accession>A0A3B0SDU5</accession>
<protein>
    <submittedName>
        <fullName evidence="2">Uncharacterized protein</fullName>
    </submittedName>
</protein>
<keyword evidence="1" id="KW-1133">Transmembrane helix</keyword>
<keyword evidence="1" id="KW-0472">Membrane</keyword>
<dbReference type="EMBL" id="UOEI01000365">
    <property type="protein sequence ID" value="VAW03388.1"/>
    <property type="molecule type" value="Genomic_DNA"/>
</dbReference>
<reference evidence="2" key="1">
    <citation type="submission" date="2018-06" db="EMBL/GenBank/DDBJ databases">
        <authorList>
            <person name="Zhirakovskaya E."/>
        </authorList>
    </citation>
    <scope>NUCLEOTIDE SEQUENCE</scope>
</reference>
<organism evidence="2">
    <name type="scientific">hydrothermal vent metagenome</name>
    <dbReference type="NCBI Taxonomy" id="652676"/>
    <lineage>
        <taxon>unclassified sequences</taxon>
        <taxon>metagenomes</taxon>
        <taxon>ecological metagenomes</taxon>
    </lineage>
</organism>
<sequence>MDSEEFEQIPWSALVAEQKTGVDHRAYLAIGVVGIVIALVFGARLFGTSTPQPTPPSAAVPQPPVEIAETTSTTGVVVSEADLMAGAPEVQRVGGDLELIAIAEWFVTDYFTIDGSPETARSVRALLSPVAGTIDLPHEADPAPPVTYVEWARATDSRQVTEGEFSIDVAYRTITDMGEGFARDAVRAVRVTLIVTPGSAGVAGRPIAIAVPELGG</sequence>
<feature type="transmembrane region" description="Helical" evidence="1">
    <location>
        <begin position="26"/>
        <end position="47"/>
    </location>
</feature>
<name>A0A3B0SDU5_9ZZZZ</name>
<gene>
    <name evidence="2" type="ORF">MNBD_ACTINO01-682</name>
</gene>